<evidence type="ECO:0000256" key="1">
    <source>
        <dbReference type="ARBA" id="ARBA00004613"/>
    </source>
</evidence>
<keyword evidence="2" id="KW-0964">Secreted</keyword>
<dbReference type="EMBL" id="JO840685">
    <property type="protein sequence ID" value="AEO32302.1"/>
    <property type="molecule type" value="mRNA"/>
</dbReference>
<feature type="non-terminal residue" evidence="4">
    <location>
        <position position="128"/>
    </location>
</feature>
<evidence type="ECO:0000259" key="3">
    <source>
        <dbReference type="Pfam" id="PF15430"/>
    </source>
</evidence>
<evidence type="ECO:0000256" key="2">
    <source>
        <dbReference type="ARBA" id="ARBA00022525"/>
    </source>
</evidence>
<dbReference type="InterPro" id="IPR029277">
    <property type="entry name" value="SVWC_dom"/>
</dbReference>
<accession>G3MFN4</accession>
<protein>
    <recommendedName>
        <fullName evidence="3">Single domain-containing protein</fullName>
    </recommendedName>
</protein>
<sequence length="128" mass="14474">MACTDETFGKSLSSMDHKSNIKKVVMLVLMCQAQFGTATLSYSIMRDESLYSLDGECFFRGYHLENGVPKNMETPCERWNCTLGGSYPDVIVDGCEEVNLKQRLLPDEVQQNQSNLWPNCCKGKKFTV</sequence>
<organism evidence="4">
    <name type="scientific">Amblyomma maculatum</name>
    <name type="common">Gulf Coast tick</name>
    <dbReference type="NCBI Taxonomy" id="34609"/>
    <lineage>
        <taxon>Eukaryota</taxon>
        <taxon>Metazoa</taxon>
        <taxon>Ecdysozoa</taxon>
        <taxon>Arthropoda</taxon>
        <taxon>Chelicerata</taxon>
        <taxon>Arachnida</taxon>
        <taxon>Acari</taxon>
        <taxon>Parasitiformes</taxon>
        <taxon>Ixodida</taxon>
        <taxon>Ixodoidea</taxon>
        <taxon>Ixodidae</taxon>
        <taxon>Amblyomminae</taxon>
        <taxon>Amblyomma</taxon>
    </lineage>
</organism>
<dbReference type="GO" id="GO:0005576">
    <property type="term" value="C:extracellular region"/>
    <property type="evidence" value="ECO:0007669"/>
    <property type="project" value="UniProtKB-SubCell"/>
</dbReference>
<feature type="domain" description="Single" evidence="3">
    <location>
        <begin position="57"/>
        <end position="122"/>
    </location>
</feature>
<name>G3MFN4_AMBMU</name>
<reference evidence="4" key="1">
    <citation type="journal article" date="2011" name="PLoS ONE">
        <title>A deep insight into the sialotranscriptome of the gulf coast tick, Amblyomma maculatum.</title>
        <authorList>
            <person name="Karim S."/>
            <person name="Singh P."/>
            <person name="Ribeiro J.M."/>
        </authorList>
    </citation>
    <scope>NUCLEOTIDE SEQUENCE</scope>
    <source>
        <tissue evidence="4">Salivary gland</tissue>
    </source>
</reference>
<evidence type="ECO:0000313" key="4">
    <source>
        <dbReference type="EMBL" id="AEO32302.1"/>
    </source>
</evidence>
<comment type="subcellular location">
    <subcellularLocation>
        <location evidence="1">Secreted</location>
    </subcellularLocation>
</comment>
<proteinExistence type="evidence at transcript level"/>
<dbReference type="Pfam" id="PF15430">
    <property type="entry name" value="SVWC"/>
    <property type="match status" value="1"/>
</dbReference>
<dbReference type="AlphaFoldDB" id="G3MFN4"/>